<proteinExistence type="predicted"/>
<accession>A0A6G0WYQ4</accession>
<keyword evidence="3" id="KW-0808">Transferase</keyword>
<reference evidence="5 6" key="1">
    <citation type="submission" date="2019-07" db="EMBL/GenBank/DDBJ databases">
        <title>Genomics analysis of Aphanomyces spp. identifies a new class of oomycete effector associated with host adaptation.</title>
        <authorList>
            <person name="Gaulin E."/>
        </authorList>
    </citation>
    <scope>NUCLEOTIDE SEQUENCE [LARGE SCALE GENOMIC DNA]</scope>
    <source>
        <strain evidence="5 6">ATCC 201684</strain>
    </source>
</reference>
<dbReference type="Proteomes" id="UP000481153">
    <property type="component" value="Unassembled WGS sequence"/>
</dbReference>
<dbReference type="InterPro" id="IPR008854">
    <property type="entry name" value="TPMT"/>
</dbReference>
<organism evidence="5 6">
    <name type="scientific">Aphanomyces euteiches</name>
    <dbReference type="NCBI Taxonomy" id="100861"/>
    <lineage>
        <taxon>Eukaryota</taxon>
        <taxon>Sar</taxon>
        <taxon>Stramenopiles</taxon>
        <taxon>Oomycota</taxon>
        <taxon>Saprolegniomycetes</taxon>
        <taxon>Saprolegniales</taxon>
        <taxon>Verrucalvaceae</taxon>
        <taxon>Aphanomyces</taxon>
    </lineage>
</organism>
<protein>
    <recommendedName>
        <fullName evidence="7">Methyltransferase domain-containing protein</fullName>
    </recommendedName>
</protein>
<keyword evidence="1" id="KW-0597">Phosphoprotein</keyword>
<keyword evidence="4" id="KW-0949">S-adenosyl-L-methionine</keyword>
<dbReference type="GO" id="GO:0008757">
    <property type="term" value="F:S-adenosylmethionine-dependent methyltransferase activity"/>
    <property type="evidence" value="ECO:0007669"/>
    <property type="project" value="InterPro"/>
</dbReference>
<comment type="caution">
    <text evidence="5">The sequence shown here is derived from an EMBL/GenBank/DDBJ whole genome shotgun (WGS) entry which is preliminary data.</text>
</comment>
<evidence type="ECO:0000256" key="4">
    <source>
        <dbReference type="ARBA" id="ARBA00022691"/>
    </source>
</evidence>
<dbReference type="Gene3D" id="3.40.50.150">
    <property type="entry name" value="Vaccinia Virus protein VP39"/>
    <property type="match status" value="1"/>
</dbReference>
<sequence>MMKFLRWRLMPRHFFDKVGRDWEAAWKQQVTPWELQSVNPSFAEALERLPKELHGRALVPGCGSGFDLFHLHAQGWDVTGIDISATAIEIARANLQETPVNLHQGDFLKFNPSEPFDLIYDYLFFAAIDPSMRDDFATQFHALLRPKSGRLVTLLFPLAPPNAPAYSVGPPYPMSLDDYRQHFEAAGFHLESSYTPTATIKPRKGRELLAIWSRT</sequence>
<dbReference type="GO" id="GO:0032259">
    <property type="term" value="P:methylation"/>
    <property type="evidence" value="ECO:0007669"/>
    <property type="project" value="UniProtKB-KW"/>
</dbReference>
<name>A0A6G0WYQ4_9STRA</name>
<keyword evidence="6" id="KW-1185">Reference proteome</keyword>
<evidence type="ECO:0000313" key="5">
    <source>
        <dbReference type="EMBL" id="KAF0732659.1"/>
    </source>
</evidence>
<dbReference type="VEuPathDB" id="FungiDB:AeMF1_003517"/>
<keyword evidence="2" id="KW-0489">Methyltransferase</keyword>
<dbReference type="SUPFAM" id="SSF53335">
    <property type="entry name" value="S-adenosyl-L-methionine-dependent methyltransferases"/>
    <property type="match status" value="1"/>
</dbReference>
<evidence type="ECO:0000256" key="2">
    <source>
        <dbReference type="ARBA" id="ARBA00022603"/>
    </source>
</evidence>
<evidence type="ECO:0000256" key="1">
    <source>
        <dbReference type="ARBA" id="ARBA00022553"/>
    </source>
</evidence>
<dbReference type="Pfam" id="PF05724">
    <property type="entry name" value="TPMT"/>
    <property type="match status" value="1"/>
</dbReference>
<dbReference type="EMBL" id="VJMJ01000130">
    <property type="protein sequence ID" value="KAF0732659.1"/>
    <property type="molecule type" value="Genomic_DNA"/>
</dbReference>
<dbReference type="CDD" id="cd02440">
    <property type="entry name" value="AdoMet_MTases"/>
    <property type="match status" value="1"/>
</dbReference>
<evidence type="ECO:0000313" key="6">
    <source>
        <dbReference type="Proteomes" id="UP000481153"/>
    </source>
</evidence>
<evidence type="ECO:0008006" key="7">
    <source>
        <dbReference type="Google" id="ProtNLM"/>
    </source>
</evidence>
<dbReference type="PROSITE" id="PS51585">
    <property type="entry name" value="SAM_MT_TPMT"/>
    <property type="match status" value="1"/>
</dbReference>
<gene>
    <name evidence="5" type="ORF">Ae201684_010367</name>
</gene>
<dbReference type="AlphaFoldDB" id="A0A6G0WYQ4"/>
<dbReference type="PANTHER" id="PTHR32183">
    <property type="match status" value="1"/>
</dbReference>
<evidence type="ECO:0000256" key="3">
    <source>
        <dbReference type="ARBA" id="ARBA00022679"/>
    </source>
</evidence>
<dbReference type="InterPro" id="IPR029063">
    <property type="entry name" value="SAM-dependent_MTases_sf"/>
</dbReference>
<dbReference type="PANTHER" id="PTHR32183:SF11">
    <property type="entry name" value="THIOL METHYLTRANSFERASE 2-RELATED"/>
    <property type="match status" value="1"/>
</dbReference>